<feature type="transmembrane region" description="Helical" evidence="6">
    <location>
        <begin position="374"/>
        <end position="395"/>
    </location>
</feature>
<sequence>MTLNLDDLYTILPVLVTAGWAVALLLVDLFIPEKHKGWIALLAVLGLGADLGLTLAMRGRSQTAFNGMAVLDGFTVFLDVIILSAGMAGIALAYDYLKRMKIERGEYYVLLLFSISGMLLMAQAYDLIIVFLALELLSIPLYVLTGFARPRSESEESALKYFFLGALASAFLLYGVALIFAATAHTDLVGIQHAFVDSSRPVNLALFAAGAAMALVGLGFKVAAVPFHMWTPDVYQGAPTPVTGFMAVAVKAAGFAALLRVFLTIFPGLSAQLTPILWTMAVLTMLVGNLLAIAQNNIKRLLAYSSIANAGYLLMAFVPYGNGEVAGNSLAAMLFYLVAYGLTSFGAWAVVTAMEGAEGRGLDLNDYAGLGRKYPWLAVCMLVFMLSFAGVPLTLGFWGKFYLFSAAVQAGFISLALIGLLTSVLSAYYYLRVVVIMFMRPGEPVVRRDAALSLVTLVSAVAVVGLAFVPNTLLELARQALMRLL</sequence>
<dbReference type="GO" id="GO:0012505">
    <property type="term" value="C:endomembrane system"/>
    <property type="evidence" value="ECO:0007669"/>
    <property type="project" value="UniProtKB-SubCell"/>
</dbReference>
<feature type="transmembrane region" description="Helical" evidence="6">
    <location>
        <begin position="161"/>
        <end position="184"/>
    </location>
</feature>
<comment type="similarity">
    <text evidence="6">Belongs to the complex I subunit 2 family.</text>
</comment>
<comment type="subcellular location">
    <subcellularLocation>
        <location evidence="6">Cell membrane</location>
        <topology evidence="6">Multi-pass membrane protein</topology>
    </subcellularLocation>
    <subcellularLocation>
        <location evidence="1">Endomembrane system</location>
        <topology evidence="1">Multi-pass membrane protein</topology>
    </subcellularLocation>
    <subcellularLocation>
        <location evidence="7">Membrane</location>
        <topology evidence="7">Multi-pass membrane protein</topology>
    </subcellularLocation>
</comment>
<feature type="transmembrane region" description="Helical" evidence="6">
    <location>
        <begin position="242"/>
        <end position="263"/>
    </location>
</feature>
<keyword evidence="3 6" id="KW-0812">Transmembrane</keyword>
<dbReference type="GO" id="GO:0008137">
    <property type="term" value="F:NADH dehydrogenase (ubiquinone) activity"/>
    <property type="evidence" value="ECO:0007669"/>
    <property type="project" value="InterPro"/>
</dbReference>
<dbReference type="RefSeq" id="WP_075075029.1">
    <property type="nucleotide sequence ID" value="NZ_DF967972.1"/>
</dbReference>
<reference evidence="9" key="1">
    <citation type="submission" date="2015-07" db="EMBL/GenBank/DDBJ databases">
        <title>Draft Genome Sequences of Anaerolinea thermolimosa IMO-1, Bellilinea caldifistulae GOMI-1, Leptolinea tardivitalis YMTK-2, Levilinea saccharolytica KIBI-1,Longilinea arvoryzae KOME-1, Previously Described as Members of the Anaerolineaceae (Chloroflexi).</title>
        <authorList>
            <person name="Sekiguchi Y."/>
            <person name="Ohashi A."/>
            <person name="Matsuura N."/>
            <person name="Tourlousse M.D."/>
        </authorList>
    </citation>
    <scope>NUCLEOTIDE SEQUENCE [LARGE SCALE GENOMIC DNA]</scope>
    <source>
        <strain evidence="9">KOME-1</strain>
    </source>
</reference>
<feature type="transmembrane region" description="Helical" evidence="6">
    <location>
        <begin position="301"/>
        <end position="321"/>
    </location>
</feature>
<dbReference type="EC" id="7.1.1.-" evidence="6"/>
<name>A0A0S7BLA3_9CHLR</name>
<evidence type="ECO:0000256" key="2">
    <source>
        <dbReference type="ARBA" id="ARBA00022475"/>
    </source>
</evidence>
<keyword evidence="6" id="KW-0830">Ubiquinone</keyword>
<dbReference type="PANTHER" id="PTHR22773">
    <property type="entry name" value="NADH DEHYDROGENASE"/>
    <property type="match status" value="1"/>
</dbReference>
<dbReference type="InterPro" id="IPR010096">
    <property type="entry name" value="NADH-Q_OxRdtase_suN/2"/>
</dbReference>
<feature type="transmembrane region" description="Helical" evidence="6">
    <location>
        <begin position="451"/>
        <end position="469"/>
    </location>
</feature>
<organism evidence="9">
    <name type="scientific">Longilinea arvoryzae</name>
    <dbReference type="NCBI Taxonomy" id="360412"/>
    <lineage>
        <taxon>Bacteria</taxon>
        <taxon>Bacillati</taxon>
        <taxon>Chloroflexota</taxon>
        <taxon>Anaerolineae</taxon>
        <taxon>Anaerolineales</taxon>
        <taxon>Anaerolineaceae</taxon>
        <taxon>Longilinea</taxon>
    </lineage>
</organism>
<evidence type="ECO:0000313" key="9">
    <source>
        <dbReference type="EMBL" id="GAP15892.1"/>
    </source>
</evidence>
<comment type="subunit">
    <text evidence="6">NDH-1 is composed of 14 different subunits. Subunits NuoA, H, J, K, L, M, N constitute the membrane sector of the complex.</text>
</comment>
<dbReference type="Proteomes" id="UP000055060">
    <property type="component" value="Unassembled WGS sequence"/>
</dbReference>
<protein>
    <recommendedName>
        <fullName evidence="6">NADH-quinone oxidoreductase subunit N</fullName>
        <ecNumber evidence="6">7.1.1.-</ecNumber>
    </recommendedName>
    <alternativeName>
        <fullName evidence="6">NADH dehydrogenase I subunit N</fullName>
    </alternativeName>
    <alternativeName>
        <fullName evidence="6">NDH-1 subunit N</fullName>
    </alternativeName>
</protein>
<dbReference type="EMBL" id="DF967972">
    <property type="protein sequence ID" value="GAP15892.1"/>
    <property type="molecule type" value="Genomic_DNA"/>
</dbReference>
<keyword evidence="4 6" id="KW-1133">Transmembrane helix</keyword>
<feature type="transmembrane region" description="Helical" evidence="6">
    <location>
        <begin position="204"/>
        <end position="230"/>
    </location>
</feature>
<feature type="transmembrane region" description="Helical" evidence="6">
    <location>
        <begin position="105"/>
        <end position="122"/>
    </location>
</feature>
<dbReference type="STRING" id="360412.LARV_03687"/>
<dbReference type="Pfam" id="PF00361">
    <property type="entry name" value="Proton_antipo_M"/>
    <property type="match status" value="1"/>
</dbReference>
<evidence type="ECO:0000313" key="10">
    <source>
        <dbReference type="Proteomes" id="UP000055060"/>
    </source>
</evidence>
<feature type="transmembrane region" description="Helical" evidence="6">
    <location>
        <begin position="69"/>
        <end position="93"/>
    </location>
</feature>
<keyword evidence="2 6" id="KW-1003">Cell membrane</keyword>
<feature type="transmembrane region" description="Helical" evidence="6">
    <location>
        <begin position="128"/>
        <end position="149"/>
    </location>
</feature>
<comment type="catalytic activity">
    <reaction evidence="6">
        <text>a quinone + NADH + 5 H(+)(in) = a quinol + NAD(+) + 4 H(+)(out)</text>
        <dbReference type="Rhea" id="RHEA:57888"/>
        <dbReference type="ChEBI" id="CHEBI:15378"/>
        <dbReference type="ChEBI" id="CHEBI:24646"/>
        <dbReference type="ChEBI" id="CHEBI:57540"/>
        <dbReference type="ChEBI" id="CHEBI:57945"/>
        <dbReference type="ChEBI" id="CHEBI:132124"/>
    </reaction>
</comment>
<dbReference type="GO" id="GO:0048038">
    <property type="term" value="F:quinone binding"/>
    <property type="evidence" value="ECO:0007669"/>
    <property type="project" value="UniProtKB-KW"/>
</dbReference>
<feature type="transmembrane region" description="Helical" evidence="6">
    <location>
        <begin position="333"/>
        <end position="353"/>
    </location>
</feature>
<feature type="transmembrane region" description="Helical" evidence="6">
    <location>
        <begin position="38"/>
        <end position="57"/>
    </location>
</feature>
<evidence type="ECO:0000256" key="4">
    <source>
        <dbReference type="ARBA" id="ARBA00022989"/>
    </source>
</evidence>
<dbReference type="GO" id="GO:0050136">
    <property type="term" value="F:NADH dehydrogenase (quinone) (non-electrogenic) activity"/>
    <property type="evidence" value="ECO:0007669"/>
    <property type="project" value="UniProtKB-UniRule"/>
</dbReference>
<dbReference type="GO" id="GO:0042773">
    <property type="term" value="P:ATP synthesis coupled electron transport"/>
    <property type="evidence" value="ECO:0007669"/>
    <property type="project" value="InterPro"/>
</dbReference>
<dbReference type="AlphaFoldDB" id="A0A0S7BLA3"/>
<feature type="transmembrane region" description="Helical" evidence="6">
    <location>
        <begin position="275"/>
        <end position="294"/>
    </location>
</feature>
<evidence type="ECO:0000256" key="3">
    <source>
        <dbReference type="ARBA" id="ARBA00022692"/>
    </source>
</evidence>
<keyword evidence="5 6" id="KW-0472">Membrane</keyword>
<feature type="transmembrane region" description="Helical" evidence="6">
    <location>
        <begin position="401"/>
        <end position="431"/>
    </location>
</feature>
<comment type="function">
    <text evidence="6">NDH-1 shuttles electrons from NADH, via FMN and iron-sulfur (Fe-S) centers, to quinones in the respiratory chain. The immediate electron acceptor for the enzyme in this species is believed to be ubiquinone. Couples the redox reaction to proton translocation (for every two electrons transferred, four hydrogen ions are translocated across the cytoplasmic membrane), and thus conserves the redox energy in a proton gradient.</text>
</comment>
<evidence type="ECO:0000259" key="8">
    <source>
        <dbReference type="Pfam" id="PF00361"/>
    </source>
</evidence>
<dbReference type="InterPro" id="IPR001750">
    <property type="entry name" value="ND/Mrp_TM"/>
</dbReference>
<keyword evidence="10" id="KW-1185">Reference proteome</keyword>
<proteinExistence type="inferred from homology"/>
<keyword evidence="6" id="KW-1278">Translocase</keyword>
<gene>
    <name evidence="6" type="primary">nuoN</name>
    <name evidence="9" type="ORF">LARV_03687</name>
</gene>
<evidence type="ECO:0000256" key="6">
    <source>
        <dbReference type="HAMAP-Rule" id="MF_00445"/>
    </source>
</evidence>
<dbReference type="PRINTS" id="PR01434">
    <property type="entry name" value="NADHDHGNASE5"/>
</dbReference>
<accession>A0A0S7BLA3</accession>
<keyword evidence="6" id="KW-0813">Transport</keyword>
<feature type="domain" description="NADH:quinone oxidoreductase/Mrp antiporter transmembrane" evidence="8">
    <location>
        <begin position="124"/>
        <end position="426"/>
    </location>
</feature>
<feature type="transmembrane region" description="Helical" evidence="6">
    <location>
        <begin position="12"/>
        <end position="31"/>
    </location>
</feature>
<dbReference type="GO" id="GO:0005886">
    <property type="term" value="C:plasma membrane"/>
    <property type="evidence" value="ECO:0007669"/>
    <property type="project" value="UniProtKB-SubCell"/>
</dbReference>
<dbReference type="OrthoDB" id="9807568at2"/>
<evidence type="ECO:0000256" key="7">
    <source>
        <dbReference type="RuleBase" id="RU000320"/>
    </source>
</evidence>
<dbReference type="NCBIfam" id="TIGR01770">
    <property type="entry name" value="NDH_I_N"/>
    <property type="match status" value="1"/>
</dbReference>
<keyword evidence="6" id="KW-0520">NAD</keyword>
<keyword evidence="6" id="KW-0874">Quinone</keyword>
<evidence type="ECO:0000256" key="5">
    <source>
        <dbReference type="ARBA" id="ARBA00023136"/>
    </source>
</evidence>
<dbReference type="HAMAP" id="MF_00445">
    <property type="entry name" value="NDH1_NuoN_1"/>
    <property type="match status" value="1"/>
</dbReference>
<evidence type="ECO:0000256" key="1">
    <source>
        <dbReference type="ARBA" id="ARBA00004127"/>
    </source>
</evidence>